<dbReference type="Pfam" id="PF01522">
    <property type="entry name" value="Polysacc_deac_1"/>
    <property type="match status" value="1"/>
</dbReference>
<organism evidence="3 4">
    <name type="scientific">Heyndrickxia camelliae</name>
    <dbReference type="NCBI Taxonomy" id="1707093"/>
    <lineage>
        <taxon>Bacteria</taxon>
        <taxon>Bacillati</taxon>
        <taxon>Bacillota</taxon>
        <taxon>Bacilli</taxon>
        <taxon>Bacillales</taxon>
        <taxon>Bacillaceae</taxon>
        <taxon>Heyndrickxia</taxon>
    </lineage>
</organism>
<gene>
    <name evidence="3" type="ORF">CWO92_05135</name>
</gene>
<evidence type="ECO:0000313" key="3">
    <source>
        <dbReference type="EMBL" id="PKR85766.1"/>
    </source>
</evidence>
<keyword evidence="4" id="KW-1185">Reference proteome</keyword>
<reference evidence="3 4" key="1">
    <citation type="submission" date="2017-11" db="EMBL/GenBank/DDBJ databases">
        <title>Bacillus camelliae sp. nov., isolated from pu'er tea.</title>
        <authorList>
            <person name="Niu L."/>
        </authorList>
    </citation>
    <scope>NUCLEOTIDE SEQUENCE [LARGE SCALE GENOMIC DNA]</scope>
    <source>
        <strain evidence="3 4">7578-1</strain>
    </source>
</reference>
<dbReference type="GO" id="GO:0016810">
    <property type="term" value="F:hydrolase activity, acting on carbon-nitrogen (but not peptide) bonds"/>
    <property type="evidence" value="ECO:0007669"/>
    <property type="project" value="InterPro"/>
</dbReference>
<dbReference type="PANTHER" id="PTHR10587">
    <property type="entry name" value="GLYCOSYL TRANSFERASE-RELATED"/>
    <property type="match status" value="1"/>
</dbReference>
<accession>A0A2N3LMD7</accession>
<dbReference type="SUPFAM" id="SSF88713">
    <property type="entry name" value="Glycoside hydrolase/deacetylase"/>
    <property type="match status" value="1"/>
</dbReference>
<sequence>MNRASKNHNKKLLAKYIIGFLLISVVLLLFYNSKIAEGDLALAKNTSTMKATPNQIYPTRQNILQDSFIHNLVFNEEVKEENMLQNELWKEIEETPMKIAISPLTKTEPKKFLNKQKTKSASNDKNLVRLKSPSTKAQKVVYLTFDDGPSISSAKTLELLKKYHAKATFFMLEPNIKKYPKIVKQMVRDGNSIGSHGVTHDIHKIYRSPNAFVKEMSQTSKTLKKITGVNSQLIRVPYGSVPYMKPAFRKASDLEGFIMWDWDIDSDDWQTTKGEYVWKIKNQVENCSGTRPLVILMHEKTTTFKYLEKVLQYFQQKGYKMEAISPNLQPVQFKYR</sequence>
<keyword evidence="1" id="KW-0472">Membrane</keyword>
<dbReference type="Gene3D" id="3.20.20.370">
    <property type="entry name" value="Glycoside hydrolase/deacetylase"/>
    <property type="match status" value="1"/>
</dbReference>
<dbReference type="AlphaFoldDB" id="A0A2N3LMD7"/>
<name>A0A2N3LMD7_9BACI</name>
<dbReference type="PANTHER" id="PTHR10587:SF125">
    <property type="entry name" value="POLYSACCHARIDE DEACETYLASE YHEN-RELATED"/>
    <property type="match status" value="1"/>
</dbReference>
<protein>
    <submittedName>
        <fullName evidence="3">Polysaccharide deacetylase</fullName>
    </submittedName>
</protein>
<proteinExistence type="predicted"/>
<evidence type="ECO:0000259" key="2">
    <source>
        <dbReference type="PROSITE" id="PS51677"/>
    </source>
</evidence>
<feature type="transmembrane region" description="Helical" evidence="1">
    <location>
        <begin position="12"/>
        <end position="31"/>
    </location>
</feature>
<dbReference type="GO" id="GO:0005975">
    <property type="term" value="P:carbohydrate metabolic process"/>
    <property type="evidence" value="ECO:0007669"/>
    <property type="project" value="InterPro"/>
</dbReference>
<dbReference type="InterPro" id="IPR050248">
    <property type="entry name" value="Polysacc_deacetylase_ArnD"/>
</dbReference>
<keyword evidence="1" id="KW-0812">Transmembrane</keyword>
<feature type="domain" description="NodB homology" evidence="2">
    <location>
        <begin position="139"/>
        <end position="322"/>
    </location>
</feature>
<dbReference type="Proteomes" id="UP000233440">
    <property type="component" value="Unassembled WGS sequence"/>
</dbReference>
<evidence type="ECO:0000256" key="1">
    <source>
        <dbReference type="SAM" id="Phobius"/>
    </source>
</evidence>
<dbReference type="InterPro" id="IPR011330">
    <property type="entry name" value="Glyco_hydro/deAcase_b/a-brl"/>
</dbReference>
<dbReference type="PROSITE" id="PS51677">
    <property type="entry name" value="NODB"/>
    <property type="match status" value="1"/>
</dbReference>
<evidence type="ECO:0000313" key="4">
    <source>
        <dbReference type="Proteomes" id="UP000233440"/>
    </source>
</evidence>
<dbReference type="RefSeq" id="WP_101353138.1">
    <property type="nucleotide sequence ID" value="NZ_PIQO01000003.1"/>
</dbReference>
<dbReference type="OrthoDB" id="258610at2"/>
<dbReference type="EMBL" id="PIQO01000003">
    <property type="protein sequence ID" value="PKR85766.1"/>
    <property type="molecule type" value="Genomic_DNA"/>
</dbReference>
<keyword evidence="1" id="KW-1133">Transmembrane helix</keyword>
<dbReference type="InterPro" id="IPR002509">
    <property type="entry name" value="NODB_dom"/>
</dbReference>
<comment type="caution">
    <text evidence="3">The sequence shown here is derived from an EMBL/GenBank/DDBJ whole genome shotgun (WGS) entry which is preliminary data.</text>
</comment>